<organism evidence="2 3">
    <name type="scientific">Pseudonocardia zijingensis</name>
    <dbReference type="NCBI Taxonomy" id="153376"/>
    <lineage>
        <taxon>Bacteria</taxon>
        <taxon>Bacillati</taxon>
        <taxon>Actinomycetota</taxon>
        <taxon>Actinomycetes</taxon>
        <taxon>Pseudonocardiales</taxon>
        <taxon>Pseudonocardiaceae</taxon>
        <taxon>Pseudonocardia</taxon>
    </lineage>
</organism>
<dbReference type="InterPro" id="IPR002347">
    <property type="entry name" value="SDR_fam"/>
</dbReference>
<evidence type="ECO:0000313" key="3">
    <source>
        <dbReference type="Proteomes" id="UP001499967"/>
    </source>
</evidence>
<proteinExistence type="predicted"/>
<gene>
    <name evidence="2" type="ORF">GCM10009559_52750</name>
</gene>
<name>A0ABN1N759_9PSEU</name>
<dbReference type="InterPro" id="IPR036291">
    <property type="entry name" value="NAD(P)-bd_dom_sf"/>
</dbReference>
<comment type="caution">
    <text evidence="2">The sequence shown here is derived from an EMBL/GenBank/DDBJ whole genome shotgun (WGS) entry which is preliminary data.</text>
</comment>
<evidence type="ECO:0000256" key="1">
    <source>
        <dbReference type="SAM" id="MobiDB-lite"/>
    </source>
</evidence>
<accession>A0ABN1N759</accession>
<keyword evidence="3" id="KW-1185">Reference proteome</keyword>
<dbReference type="Gene3D" id="3.40.50.720">
    <property type="entry name" value="NAD(P)-binding Rossmann-like Domain"/>
    <property type="match status" value="1"/>
</dbReference>
<feature type="compositionally biased region" description="Gly residues" evidence="1">
    <location>
        <begin position="215"/>
        <end position="235"/>
    </location>
</feature>
<feature type="region of interest" description="Disordered" evidence="1">
    <location>
        <begin position="210"/>
        <end position="244"/>
    </location>
</feature>
<sequence>MSGAVIIGVGPGIGRSVALRFAREGLPVVLVARSEAVLRSVAGEVEAAGATAVPLTADSTRETELRSVLDRAADRLGAPDVVVHNAALVRPDAVGELSAAQLVETWAVNVGGAYVAAGHVLPGMAQRGSGTFLVTGGMPEPKPGYVSLSLGKAGLRTLVEVLDLAYGPSGVHVASVTPDGDVVVGTALDPDVIAEEYWRLHAQAKGSWEREVVLGPGGSGPGGSGPGGSGPGGSGKPHSRPERP</sequence>
<dbReference type="PANTHER" id="PTHR43431:SF7">
    <property type="entry name" value="OXIDOREDUCTASE, SHORT CHAIN DEHYDROGENASE_REDUCTASE FAMILY (AFU_ORTHOLOGUE AFUA_5G14000)"/>
    <property type="match status" value="1"/>
</dbReference>
<reference evidence="2 3" key="1">
    <citation type="journal article" date="2019" name="Int. J. Syst. Evol. Microbiol.">
        <title>The Global Catalogue of Microorganisms (GCM) 10K type strain sequencing project: providing services to taxonomists for standard genome sequencing and annotation.</title>
        <authorList>
            <consortium name="The Broad Institute Genomics Platform"/>
            <consortium name="The Broad Institute Genome Sequencing Center for Infectious Disease"/>
            <person name="Wu L."/>
            <person name="Ma J."/>
        </authorList>
    </citation>
    <scope>NUCLEOTIDE SEQUENCE [LARGE SCALE GENOMIC DNA]</scope>
    <source>
        <strain evidence="2 3">JCM 11117</strain>
    </source>
</reference>
<dbReference type="PANTHER" id="PTHR43431">
    <property type="entry name" value="OXIDOREDUCTASE, SHORT CHAIN DEHYDROGENASE/REDUCTASE FAMILY (AFU_ORTHOLOGUE AFUA_5G14000)"/>
    <property type="match status" value="1"/>
</dbReference>
<dbReference type="InterPro" id="IPR003560">
    <property type="entry name" value="DHB_DH"/>
</dbReference>
<dbReference type="EMBL" id="BAAAHP010000163">
    <property type="protein sequence ID" value="GAA0895789.1"/>
    <property type="molecule type" value="Genomic_DNA"/>
</dbReference>
<dbReference type="RefSeq" id="WP_343944272.1">
    <property type="nucleotide sequence ID" value="NZ_BAAAHP010000163.1"/>
</dbReference>
<dbReference type="PRINTS" id="PR01397">
    <property type="entry name" value="DHBDHDRGNASE"/>
</dbReference>
<dbReference type="Proteomes" id="UP001499967">
    <property type="component" value="Unassembled WGS sequence"/>
</dbReference>
<evidence type="ECO:0000313" key="2">
    <source>
        <dbReference type="EMBL" id="GAA0895789.1"/>
    </source>
</evidence>
<dbReference type="SUPFAM" id="SSF51735">
    <property type="entry name" value="NAD(P)-binding Rossmann-fold domains"/>
    <property type="match status" value="1"/>
</dbReference>
<protein>
    <submittedName>
        <fullName evidence="2">SDR family NAD(P)-dependent oxidoreductase</fullName>
    </submittedName>
</protein>
<dbReference type="Pfam" id="PF00106">
    <property type="entry name" value="adh_short"/>
    <property type="match status" value="1"/>
</dbReference>